<reference evidence="2 3" key="1">
    <citation type="submission" date="2020-11" db="EMBL/GenBank/DDBJ databases">
        <title>Draft genome sequencing of a Lachnospiraceae strain isolated from anoxic soil subjected to BSD treatment.</title>
        <authorList>
            <person name="Uek A."/>
            <person name="Tonouchi A."/>
        </authorList>
    </citation>
    <scope>NUCLEOTIDE SEQUENCE [LARGE SCALE GENOMIC DNA]</scope>
    <source>
        <strain evidence="2 3">TB5</strain>
    </source>
</reference>
<dbReference type="InterPro" id="IPR007730">
    <property type="entry name" value="SPOR-like_dom"/>
</dbReference>
<dbReference type="Proteomes" id="UP000595897">
    <property type="component" value="Chromosome"/>
</dbReference>
<dbReference type="EMBL" id="AP024169">
    <property type="protein sequence ID" value="BCN29502.1"/>
    <property type="molecule type" value="Genomic_DNA"/>
</dbReference>
<dbReference type="RefSeq" id="WP_271714774.1">
    <property type="nucleotide sequence ID" value="NZ_AP024169.1"/>
</dbReference>
<dbReference type="AlphaFoldDB" id="A0A7R7EIP2"/>
<accession>A0A7R7EIP2</accession>
<feature type="domain" description="SPOR" evidence="1">
    <location>
        <begin position="12"/>
        <end position="86"/>
    </location>
</feature>
<evidence type="ECO:0000259" key="1">
    <source>
        <dbReference type="PROSITE" id="PS51724"/>
    </source>
</evidence>
<dbReference type="KEGG" id="ahb:bsdtb5_07970"/>
<dbReference type="PROSITE" id="PS51724">
    <property type="entry name" value="SPOR"/>
    <property type="match status" value="1"/>
</dbReference>
<evidence type="ECO:0000313" key="3">
    <source>
        <dbReference type="Proteomes" id="UP000595897"/>
    </source>
</evidence>
<protein>
    <recommendedName>
        <fullName evidence="1">SPOR domain-containing protein</fullName>
    </recommendedName>
</protein>
<dbReference type="Pfam" id="PF05036">
    <property type="entry name" value="SPOR"/>
    <property type="match status" value="1"/>
</dbReference>
<keyword evidence="3" id="KW-1185">Reference proteome</keyword>
<name>A0A7R7EIP2_9FIRM</name>
<sequence length="88" mass="9965">MDVHEKVVISENQLITVYKVQVGLYRSFTNAMNVLSSFVEKGYSGSIIPYQNFYAVQLGSFDELDDAVAFEQELRSAGYDTMIVKVEK</sequence>
<evidence type="ECO:0000313" key="2">
    <source>
        <dbReference type="EMBL" id="BCN29502.1"/>
    </source>
</evidence>
<dbReference type="GO" id="GO:0042834">
    <property type="term" value="F:peptidoglycan binding"/>
    <property type="evidence" value="ECO:0007669"/>
    <property type="project" value="InterPro"/>
</dbReference>
<dbReference type="InterPro" id="IPR036680">
    <property type="entry name" value="SPOR-like_sf"/>
</dbReference>
<proteinExistence type="predicted"/>
<dbReference type="Gene3D" id="3.30.70.1070">
    <property type="entry name" value="Sporulation related repeat"/>
    <property type="match status" value="1"/>
</dbReference>
<gene>
    <name evidence="2" type="ORF">bsdtb5_07970</name>
</gene>
<organism evidence="2 3">
    <name type="scientific">Anaeromicropila herbilytica</name>
    <dbReference type="NCBI Taxonomy" id="2785025"/>
    <lineage>
        <taxon>Bacteria</taxon>
        <taxon>Bacillati</taxon>
        <taxon>Bacillota</taxon>
        <taxon>Clostridia</taxon>
        <taxon>Lachnospirales</taxon>
        <taxon>Lachnospiraceae</taxon>
        <taxon>Anaeromicropila</taxon>
    </lineage>
</organism>
<dbReference type="SUPFAM" id="SSF110997">
    <property type="entry name" value="Sporulation related repeat"/>
    <property type="match status" value="1"/>
</dbReference>